<gene>
    <name evidence="1" type="ORF">LCGC14_0569440</name>
</gene>
<dbReference type="SUPFAM" id="SSF109604">
    <property type="entry name" value="HD-domain/PDEase-like"/>
    <property type="match status" value="1"/>
</dbReference>
<organism evidence="1">
    <name type="scientific">marine sediment metagenome</name>
    <dbReference type="NCBI Taxonomy" id="412755"/>
    <lineage>
        <taxon>unclassified sequences</taxon>
        <taxon>metagenomes</taxon>
        <taxon>ecological metagenomes</taxon>
    </lineage>
</organism>
<reference evidence="1" key="1">
    <citation type="journal article" date="2015" name="Nature">
        <title>Complex archaea that bridge the gap between prokaryotes and eukaryotes.</title>
        <authorList>
            <person name="Spang A."/>
            <person name="Saw J.H."/>
            <person name="Jorgensen S.L."/>
            <person name="Zaremba-Niedzwiedzka K."/>
            <person name="Martijn J."/>
            <person name="Lind A.E."/>
            <person name="van Eijk R."/>
            <person name="Schleper C."/>
            <person name="Guy L."/>
            <person name="Ettema T.J."/>
        </authorList>
    </citation>
    <scope>NUCLEOTIDE SEQUENCE</scope>
</reference>
<sequence>MEPWIAVHSGKKVDPFEFKPEDVNLLDIAHSLSQLCRFTGHTDRFYSVAQHCVLVSHVLEGKDGCGQHGLLHEVDEPYLNDISSPVKQHPEMQFLRPVADAIFTTSMGVLVPTIELSSNLHEVDACVCLTEGRDLISLSDIKEWSLYKEGHRPYIDIHIEPLISTAAERLFYERYYELKG</sequence>
<accession>A0A0F9RJM1</accession>
<protein>
    <recommendedName>
        <fullName evidence="2">HD domain-containing protein</fullName>
    </recommendedName>
</protein>
<dbReference type="AlphaFoldDB" id="A0A0F9RJM1"/>
<dbReference type="Gene3D" id="1.10.3210.10">
    <property type="entry name" value="Hypothetical protein af1432"/>
    <property type="match status" value="1"/>
</dbReference>
<evidence type="ECO:0000313" key="1">
    <source>
        <dbReference type="EMBL" id="KKN56715.1"/>
    </source>
</evidence>
<evidence type="ECO:0008006" key="2">
    <source>
        <dbReference type="Google" id="ProtNLM"/>
    </source>
</evidence>
<name>A0A0F9RJM1_9ZZZZ</name>
<comment type="caution">
    <text evidence="1">The sequence shown here is derived from an EMBL/GenBank/DDBJ whole genome shotgun (WGS) entry which is preliminary data.</text>
</comment>
<dbReference type="EMBL" id="LAZR01000834">
    <property type="protein sequence ID" value="KKN56715.1"/>
    <property type="molecule type" value="Genomic_DNA"/>
</dbReference>
<proteinExistence type="predicted"/>